<dbReference type="GeneID" id="42308594"/>
<reference evidence="3 5" key="2">
    <citation type="submission" date="2016-10" db="EMBL/GenBank/DDBJ databases">
        <authorList>
            <person name="de Groot N.N."/>
        </authorList>
    </citation>
    <scope>NUCLEOTIDE SEQUENCE [LARGE SCALE GENOMIC DNA]</scope>
    <source>
        <strain evidence="3 5">DSM 2895</strain>
    </source>
</reference>
<gene>
    <name evidence="2" type="ORF">AF333_26075</name>
    <name evidence="3" type="ORF">SAMN04487909_14822</name>
</gene>
<evidence type="ECO:0000313" key="5">
    <source>
        <dbReference type="Proteomes" id="UP000182836"/>
    </source>
</evidence>
<proteinExistence type="predicted"/>
<name>A0A0M0GTG8_ANEMI</name>
<reference evidence="2 4" key="1">
    <citation type="submission" date="2015-07" db="EMBL/GenBank/DDBJ databases">
        <title>Fjat-14205 dsm 2895.</title>
        <authorList>
            <person name="Liu B."/>
            <person name="Wang J."/>
            <person name="Zhu Y."/>
            <person name="Liu G."/>
            <person name="Chen Q."/>
            <person name="Chen Z."/>
            <person name="Lan J."/>
            <person name="Che J."/>
            <person name="Ge C."/>
            <person name="Shi H."/>
            <person name="Pan Z."/>
            <person name="Liu X."/>
        </authorList>
    </citation>
    <scope>NUCLEOTIDE SEQUENCE [LARGE SCALE GENOMIC DNA]</scope>
    <source>
        <strain evidence="2 4">DSM 2895</strain>
    </source>
</reference>
<evidence type="ECO:0000313" key="3">
    <source>
        <dbReference type="EMBL" id="SDK30730.1"/>
    </source>
</evidence>
<dbReference type="EMBL" id="LGUG01000005">
    <property type="protein sequence ID" value="KON93134.1"/>
    <property type="molecule type" value="Genomic_DNA"/>
</dbReference>
<dbReference type="PATRIC" id="fig|47500.12.peg.3602"/>
<evidence type="ECO:0000313" key="4">
    <source>
        <dbReference type="Proteomes" id="UP000037269"/>
    </source>
</evidence>
<dbReference type="AlphaFoldDB" id="A0A0M0GTG8"/>
<dbReference type="Proteomes" id="UP000182836">
    <property type="component" value="Unassembled WGS sequence"/>
</dbReference>
<organism evidence="2 4">
    <name type="scientific">Aneurinibacillus migulanus</name>
    <name type="common">Bacillus migulanus</name>
    <dbReference type="NCBI Taxonomy" id="47500"/>
    <lineage>
        <taxon>Bacteria</taxon>
        <taxon>Bacillati</taxon>
        <taxon>Bacillota</taxon>
        <taxon>Bacilli</taxon>
        <taxon>Bacillales</taxon>
        <taxon>Paenibacillaceae</taxon>
        <taxon>Aneurinibacillus group</taxon>
        <taxon>Aneurinibacillus</taxon>
    </lineage>
</organism>
<keyword evidence="4" id="KW-1185">Reference proteome</keyword>
<dbReference type="OrthoDB" id="2465693at2"/>
<dbReference type="STRING" id="47500.AF333_26075"/>
<evidence type="ECO:0000256" key="1">
    <source>
        <dbReference type="SAM" id="MobiDB-lite"/>
    </source>
</evidence>
<feature type="region of interest" description="Disordered" evidence="1">
    <location>
        <begin position="154"/>
        <end position="199"/>
    </location>
</feature>
<protein>
    <submittedName>
        <fullName evidence="2">Uncharacterized protein</fullName>
    </submittedName>
</protein>
<dbReference type="RefSeq" id="WP_043063681.1">
    <property type="nucleotide sequence ID" value="NZ_BJOA01000175.1"/>
</dbReference>
<accession>A0A0M0GTG8</accession>
<evidence type="ECO:0000313" key="2">
    <source>
        <dbReference type="EMBL" id="KON93134.1"/>
    </source>
</evidence>
<sequence length="199" mass="22673">MLALAQANNRFTFPLTPEEIQIQSGNEVETFTVITGEERTGKPVSKAKRVSFTAIFPRFWQEIWETGTETIKYQSPEQALKLLEQWKLKPVVVIFDTLFSQTMWMENMEPSYKNGQANLYINFTFIEYKPIKIVSYSNTKQLLKPGLIITKPAVSRANTTNKESSKKQNKDGKGGTSKDTAQQRQRIETKNRSVKGGGK</sequence>
<dbReference type="EMBL" id="FNED01000048">
    <property type="protein sequence ID" value="SDK30730.1"/>
    <property type="molecule type" value="Genomic_DNA"/>
</dbReference>
<feature type="compositionally biased region" description="Basic and acidic residues" evidence="1">
    <location>
        <begin position="163"/>
        <end position="173"/>
    </location>
</feature>
<dbReference type="Proteomes" id="UP000037269">
    <property type="component" value="Unassembled WGS sequence"/>
</dbReference>